<feature type="domain" description="Type II methyltransferase M.TaqI-like" evidence="8">
    <location>
        <begin position="62"/>
        <end position="171"/>
    </location>
</feature>
<dbReference type="GO" id="GO:0009007">
    <property type="term" value="F:site-specific DNA-methyltransferase (adenine-specific) activity"/>
    <property type="evidence" value="ECO:0007669"/>
    <property type="project" value="UniProtKB-EC"/>
</dbReference>
<keyword evidence="4" id="KW-0949">S-adenosyl-L-methionine</keyword>
<dbReference type="PROSITE" id="PS00092">
    <property type="entry name" value="N6_MTASE"/>
    <property type="match status" value="1"/>
</dbReference>
<dbReference type="Gene3D" id="3.40.50.150">
    <property type="entry name" value="Vaccinia Virus protein VP39"/>
    <property type="match status" value="1"/>
</dbReference>
<evidence type="ECO:0000256" key="6">
    <source>
        <dbReference type="ARBA" id="ARBA00023125"/>
    </source>
</evidence>
<reference evidence="9" key="2">
    <citation type="submission" date="2023-07" db="EMBL/GenBank/DDBJ databases">
        <authorList>
            <person name="Aydin F."/>
            <person name="Tarhane S."/>
            <person name="Saticioglu I.B."/>
            <person name="Karakaya E."/>
            <person name="Abay S."/>
            <person name="Guran O."/>
            <person name="Bozkurt E."/>
            <person name="Uzum N."/>
            <person name="Olgun K."/>
            <person name="Jablonski D."/>
        </authorList>
    </citation>
    <scope>NUCLEOTIDE SEQUENCE</scope>
    <source>
        <strain evidence="9">Faydin-H75</strain>
    </source>
</reference>
<dbReference type="PANTHER" id="PTHR33841">
    <property type="entry name" value="DNA METHYLTRANSFERASE YEEA-RELATED"/>
    <property type="match status" value="1"/>
</dbReference>
<protein>
    <recommendedName>
        <fullName evidence="1">site-specific DNA-methyltransferase (adenine-specific)</fullName>
        <ecNumber evidence="1">2.1.1.72</ecNumber>
    </recommendedName>
</protein>
<keyword evidence="12" id="KW-1185">Reference proteome</keyword>
<dbReference type="SUPFAM" id="SSF53335">
    <property type="entry name" value="S-adenosyl-L-methionine-dependent methyltransferases"/>
    <property type="match status" value="1"/>
</dbReference>
<reference evidence="9 11" key="3">
    <citation type="journal article" date="2024" name="Syst. Appl. Microbiol.">
        <title>Helicobacter cappadocius sp. nov., from lizards: The first psychrotrophic Helicobacter species.</title>
        <authorList>
            <person name="Aydin F."/>
            <person name="Tarhane S."/>
            <person name="Karakaya E."/>
            <person name="Abay S."/>
            <person name="Kayman T."/>
            <person name="Guran O."/>
            <person name="Bozkurt E."/>
            <person name="Uzum N."/>
            <person name="Avci A."/>
            <person name="Olgun K."/>
            <person name="Jablonski D."/>
            <person name="Guran C."/>
            <person name="Burcin Saticioglu I."/>
        </authorList>
    </citation>
    <scope>NUCLEOTIDE SEQUENCE [LARGE SCALE GENOMIC DNA]</scope>
    <source>
        <strain evidence="9">Faydin-H75</strain>
        <strain evidence="11">faydin-H76</strain>
    </source>
</reference>
<dbReference type="Proteomes" id="UP001240777">
    <property type="component" value="Unassembled WGS sequence"/>
</dbReference>
<comment type="caution">
    <text evidence="10">The sequence shown here is derived from an EMBL/GenBank/DDBJ whole genome shotgun (WGS) entry which is preliminary data.</text>
</comment>
<dbReference type="GO" id="GO:0032259">
    <property type="term" value="P:methylation"/>
    <property type="evidence" value="ECO:0007669"/>
    <property type="project" value="UniProtKB-KW"/>
</dbReference>
<evidence type="ECO:0000256" key="4">
    <source>
        <dbReference type="ARBA" id="ARBA00022691"/>
    </source>
</evidence>
<dbReference type="EMBL" id="JAUPEV010000008">
    <property type="protein sequence ID" value="MDO7253401.1"/>
    <property type="molecule type" value="Genomic_DNA"/>
</dbReference>
<proteinExistence type="predicted"/>
<dbReference type="EC" id="2.1.1.72" evidence="1"/>
<evidence type="ECO:0000313" key="10">
    <source>
        <dbReference type="EMBL" id="MDP2539335.1"/>
    </source>
</evidence>
<dbReference type="CDD" id="cd02440">
    <property type="entry name" value="AdoMet_MTases"/>
    <property type="match status" value="1"/>
</dbReference>
<evidence type="ECO:0000313" key="9">
    <source>
        <dbReference type="EMBL" id="MDO7253401.1"/>
    </source>
</evidence>
<comment type="catalytic activity">
    <reaction evidence="7">
        <text>a 2'-deoxyadenosine in DNA + S-adenosyl-L-methionine = an N(6)-methyl-2'-deoxyadenosine in DNA + S-adenosyl-L-homocysteine + H(+)</text>
        <dbReference type="Rhea" id="RHEA:15197"/>
        <dbReference type="Rhea" id="RHEA-COMP:12418"/>
        <dbReference type="Rhea" id="RHEA-COMP:12419"/>
        <dbReference type="ChEBI" id="CHEBI:15378"/>
        <dbReference type="ChEBI" id="CHEBI:57856"/>
        <dbReference type="ChEBI" id="CHEBI:59789"/>
        <dbReference type="ChEBI" id="CHEBI:90615"/>
        <dbReference type="ChEBI" id="CHEBI:90616"/>
        <dbReference type="EC" id="2.1.1.72"/>
    </reaction>
</comment>
<dbReference type="EMBL" id="JAUYZK010000008">
    <property type="protein sequence ID" value="MDP2539335.1"/>
    <property type="molecule type" value="Genomic_DNA"/>
</dbReference>
<dbReference type="PRINTS" id="PR00507">
    <property type="entry name" value="N12N6MTFRASE"/>
</dbReference>
<reference evidence="10 12" key="1">
    <citation type="submission" date="2023-07" db="EMBL/GenBank/DDBJ databases">
        <title>Unpublished Manusciprt.</title>
        <authorList>
            <person name="Aydin F."/>
            <person name="Tarhane S."/>
            <person name="Saticioglu I.B."/>
            <person name="Karakaya E."/>
            <person name="Abay S."/>
            <person name="Guran O."/>
            <person name="Bozkurt E."/>
            <person name="Uzum N."/>
            <person name="Olgun K."/>
            <person name="Jablonski D."/>
        </authorList>
    </citation>
    <scope>NUCLEOTIDE SEQUENCE</scope>
    <source>
        <strain evidence="12">faydin-H75</strain>
        <strain evidence="10">Faydin-H76</strain>
    </source>
</reference>
<dbReference type="InterPro" id="IPR002052">
    <property type="entry name" value="DNA_methylase_N6_adenine_CS"/>
</dbReference>
<dbReference type="InterPro" id="IPR050953">
    <property type="entry name" value="N4_N6_ade-DNA_methylase"/>
</dbReference>
<keyword evidence="5" id="KW-0680">Restriction system</keyword>
<evidence type="ECO:0000256" key="3">
    <source>
        <dbReference type="ARBA" id="ARBA00022679"/>
    </source>
</evidence>
<dbReference type="InterPro" id="IPR011639">
    <property type="entry name" value="MethylTrfase_TaqI-like_dom"/>
</dbReference>
<dbReference type="InterPro" id="IPR029063">
    <property type="entry name" value="SAM-dependent_MTases_sf"/>
</dbReference>
<gene>
    <name evidence="9" type="ORF">Q5I04_05700</name>
    <name evidence="10" type="ORF">Q5I06_06065</name>
</gene>
<sequence length="385" mass="44877">MNHSKEILGQFFTPTFVVDEMIGLIKNKGSILEPSCGDGAFLDHLPSHAVGIELDSRVIKNKNVKNIDFFSYSIENKFDTIIGNPPYVAYKEINDNTKTLLYSYSRLFDNRTNLYLLFIYKCILHLKNSGELIFITPRDFLKLTSSIKLNEFLYKNGTITDFIDLGDKKIFKDAQPNCAIWRFEKNNFIRKTNLVKNFSCNNGQIYFTDNNYFIKFKDLFFVKVGAVSGNDKVFSNEKLGNEDFVCSTTCKTGKTRKMIYNKYLIQLEQHKETLIKRKIKNFNESNWFLWGRDYFKSDLSRIYVNTKTRNKKPFFIHPSKAYDGSILAIFPKFKTTAKELQEICLLLNNVNWEELGFICDGRFLFSQKSLENCLLGEEFGKFSFI</sequence>
<dbReference type="PANTHER" id="PTHR33841:SF6">
    <property type="entry name" value="TYPE II METHYLTRANSFERASE M.HINDII"/>
    <property type="match status" value="1"/>
</dbReference>
<evidence type="ECO:0000313" key="11">
    <source>
        <dbReference type="Proteomes" id="UP001177258"/>
    </source>
</evidence>
<keyword evidence="3" id="KW-0808">Transferase</keyword>
<dbReference type="AlphaFoldDB" id="A0AA90PW24"/>
<accession>A0AA90PW24</accession>
<dbReference type="Proteomes" id="UP001177258">
    <property type="component" value="Unassembled WGS sequence"/>
</dbReference>
<evidence type="ECO:0000256" key="2">
    <source>
        <dbReference type="ARBA" id="ARBA00022603"/>
    </source>
</evidence>
<dbReference type="Pfam" id="PF07669">
    <property type="entry name" value="Eco57I"/>
    <property type="match status" value="1"/>
</dbReference>
<name>A0AA90PW24_9HELI</name>
<evidence type="ECO:0000256" key="7">
    <source>
        <dbReference type="ARBA" id="ARBA00047942"/>
    </source>
</evidence>
<evidence type="ECO:0000256" key="1">
    <source>
        <dbReference type="ARBA" id="ARBA00011900"/>
    </source>
</evidence>
<dbReference type="GO" id="GO:0009307">
    <property type="term" value="P:DNA restriction-modification system"/>
    <property type="evidence" value="ECO:0007669"/>
    <property type="project" value="UniProtKB-KW"/>
</dbReference>
<evidence type="ECO:0000313" key="12">
    <source>
        <dbReference type="Proteomes" id="UP001240777"/>
    </source>
</evidence>
<evidence type="ECO:0000256" key="5">
    <source>
        <dbReference type="ARBA" id="ARBA00022747"/>
    </source>
</evidence>
<keyword evidence="6" id="KW-0238">DNA-binding</keyword>
<organism evidence="10 11">
    <name type="scientific">Helicobacter cappadocius</name>
    <dbReference type="NCBI Taxonomy" id="3063998"/>
    <lineage>
        <taxon>Bacteria</taxon>
        <taxon>Pseudomonadati</taxon>
        <taxon>Campylobacterota</taxon>
        <taxon>Epsilonproteobacteria</taxon>
        <taxon>Campylobacterales</taxon>
        <taxon>Helicobacteraceae</taxon>
        <taxon>Helicobacter</taxon>
    </lineage>
</organism>
<evidence type="ECO:0000259" key="8">
    <source>
        <dbReference type="Pfam" id="PF07669"/>
    </source>
</evidence>
<keyword evidence="2 10" id="KW-0489">Methyltransferase</keyword>
<dbReference type="GO" id="GO:0003677">
    <property type="term" value="F:DNA binding"/>
    <property type="evidence" value="ECO:0007669"/>
    <property type="project" value="UniProtKB-KW"/>
</dbReference>